<evidence type="ECO:0000313" key="2">
    <source>
        <dbReference type="EMBL" id="SFK20368.1"/>
    </source>
</evidence>
<sequence length="466" mass="49736">MTRVAVIQPDITLTLDWEGVIRDAALSETMRGEPVSEWFGRPWMDTVGGVGSLQVRRMVEDARASGVSAYLQVTQRFPSGLELPVEYTTVRLGGQAGLIAVGKNLQAVAELQTRLVAAQQAREQDYWKLREIETRSRLLFDASSEAVLVIAASTLRIVEANPAAIRELGLAPGWNFADEVATKDRPAFRDVLMRAREQGRAPGVMMHLGAEATPWLLRASLMARNPGPVFLIQLTPATAHGLPLAEGKAPRGVPLRGDALLEEMPDGFVVIDPAGTVRRANRAFLDLAQAGSEASVIGEKLDRWLAQPGMDAGVLMQTVAQHGEVRLLPATLTGSLGTETEVEVSGAAIRQGGASGGRDAPADAPRMMGFVIRDIGRRMLASGEAAALRAALGALANDVGRVPLPAMVRSTAALVERACIERALRLAGNNRTAAADALGLSRQSLYAKLERYGLSEDREGSPDGHA</sequence>
<accession>A0A1I3XLK6</accession>
<proteinExistence type="predicted"/>
<dbReference type="InterPro" id="IPR011785">
    <property type="entry name" value="Tscrpt_reg_PpsR-CrtJ"/>
</dbReference>
<dbReference type="Proteomes" id="UP000199473">
    <property type="component" value="Unassembled WGS sequence"/>
</dbReference>
<dbReference type="SUPFAM" id="SSF46689">
    <property type="entry name" value="Homeodomain-like"/>
    <property type="match status" value="1"/>
</dbReference>
<dbReference type="RefSeq" id="WP_092954840.1">
    <property type="nucleotide sequence ID" value="NZ_FOSQ01000001.1"/>
</dbReference>
<dbReference type="STRING" id="1123062.SAMN02745775_101437"/>
<feature type="domain" description="PAS" evidence="1">
    <location>
        <begin position="134"/>
        <end position="197"/>
    </location>
</feature>
<dbReference type="InterPro" id="IPR035965">
    <property type="entry name" value="PAS-like_dom_sf"/>
</dbReference>
<reference evidence="2 3" key="1">
    <citation type="submission" date="2016-10" db="EMBL/GenBank/DDBJ databases">
        <authorList>
            <person name="de Groot N.N."/>
        </authorList>
    </citation>
    <scope>NUCLEOTIDE SEQUENCE [LARGE SCALE GENOMIC DNA]</scope>
    <source>
        <strain evidence="2 3">DSM 19981</strain>
    </source>
</reference>
<dbReference type="SUPFAM" id="SSF55785">
    <property type="entry name" value="PYP-like sensor domain (PAS domain)"/>
    <property type="match status" value="2"/>
</dbReference>
<protein>
    <submittedName>
        <fullName evidence="2">Transcriptional regulator PpsR</fullName>
    </submittedName>
</protein>
<dbReference type="SMART" id="SM00091">
    <property type="entry name" value="PAS"/>
    <property type="match status" value="2"/>
</dbReference>
<dbReference type="GO" id="GO:0043565">
    <property type="term" value="F:sequence-specific DNA binding"/>
    <property type="evidence" value="ECO:0007669"/>
    <property type="project" value="InterPro"/>
</dbReference>
<keyword evidence="3" id="KW-1185">Reference proteome</keyword>
<dbReference type="InterPro" id="IPR000014">
    <property type="entry name" value="PAS"/>
</dbReference>
<dbReference type="Gene3D" id="1.10.10.60">
    <property type="entry name" value="Homeodomain-like"/>
    <property type="match status" value="1"/>
</dbReference>
<evidence type="ECO:0000259" key="1">
    <source>
        <dbReference type="SMART" id="SM00091"/>
    </source>
</evidence>
<dbReference type="EMBL" id="FOSQ01000001">
    <property type="protein sequence ID" value="SFK20368.1"/>
    <property type="molecule type" value="Genomic_DNA"/>
</dbReference>
<evidence type="ECO:0000313" key="3">
    <source>
        <dbReference type="Proteomes" id="UP000199473"/>
    </source>
</evidence>
<feature type="domain" description="PAS" evidence="1">
    <location>
        <begin position="255"/>
        <end position="324"/>
    </location>
</feature>
<dbReference type="Pfam" id="PF02954">
    <property type="entry name" value="HTH_8"/>
    <property type="match status" value="1"/>
</dbReference>
<organism evidence="2 3">
    <name type="scientific">Falsiroseomonas stagni DSM 19981</name>
    <dbReference type="NCBI Taxonomy" id="1123062"/>
    <lineage>
        <taxon>Bacteria</taxon>
        <taxon>Pseudomonadati</taxon>
        <taxon>Pseudomonadota</taxon>
        <taxon>Alphaproteobacteria</taxon>
        <taxon>Acetobacterales</taxon>
        <taxon>Roseomonadaceae</taxon>
        <taxon>Falsiroseomonas</taxon>
    </lineage>
</organism>
<dbReference type="InterPro" id="IPR002197">
    <property type="entry name" value="HTH_Fis"/>
</dbReference>
<dbReference type="AlphaFoldDB" id="A0A1I3XLK6"/>
<dbReference type="Pfam" id="PF13188">
    <property type="entry name" value="PAS_8"/>
    <property type="match status" value="2"/>
</dbReference>
<name>A0A1I3XLK6_9PROT</name>
<dbReference type="InterPro" id="IPR009057">
    <property type="entry name" value="Homeodomain-like_sf"/>
</dbReference>
<gene>
    <name evidence="2" type="ORF">SAMN02745775_101437</name>
</gene>
<dbReference type="PRINTS" id="PR01590">
    <property type="entry name" value="HTHFIS"/>
</dbReference>
<dbReference type="OrthoDB" id="5499170at2"/>
<dbReference type="Gene3D" id="1.20.5.430">
    <property type="match status" value="1"/>
</dbReference>
<dbReference type="Gene3D" id="3.30.450.20">
    <property type="entry name" value="PAS domain"/>
    <property type="match status" value="2"/>
</dbReference>
<dbReference type="NCBIfam" id="TIGR02040">
    <property type="entry name" value="PpsR-CrtJ"/>
    <property type="match status" value="1"/>
</dbReference>